<evidence type="ECO:0000313" key="2">
    <source>
        <dbReference type="EMBL" id="SUZ58014.1"/>
    </source>
</evidence>
<dbReference type="AlphaFoldDB" id="A0A381NV13"/>
<protein>
    <recommendedName>
        <fullName evidence="1">Nudix hydrolase domain-containing protein</fullName>
    </recommendedName>
</protein>
<dbReference type="InterPro" id="IPR015797">
    <property type="entry name" value="NUDIX_hydrolase-like_dom_sf"/>
</dbReference>
<organism evidence="2">
    <name type="scientific">marine metagenome</name>
    <dbReference type="NCBI Taxonomy" id="408172"/>
    <lineage>
        <taxon>unclassified sequences</taxon>
        <taxon>metagenomes</taxon>
        <taxon>ecological metagenomes</taxon>
    </lineage>
</organism>
<gene>
    <name evidence="2" type="ORF">METZ01_LOCUS10868</name>
</gene>
<dbReference type="PANTHER" id="PTHR10885:SF0">
    <property type="entry name" value="ISOPENTENYL-DIPHOSPHATE DELTA-ISOMERASE"/>
    <property type="match status" value="1"/>
</dbReference>
<sequence>MTDSAPGVEMLDIFDDLGRHLGIKPRDAVHQSGDWHKVFHCQIVTVRDGVPVLVLQRRSNHKAAFPGLLDLSAAGHLAAGEGPLDGVRELAEELGVRANRGDLVLLGERRLIDDSGEGLLNKELTSVFLLRDDRPLVDYVLQTAEVDAVFDAPIEHLLALFAGDITHMDLVGVEHAGSDAATEVSVRVSRVDFVPGESYWVNLFIMCERLLRGARPLAI</sequence>
<dbReference type="PANTHER" id="PTHR10885">
    <property type="entry name" value="ISOPENTENYL-DIPHOSPHATE DELTA-ISOMERASE"/>
    <property type="match status" value="1"/>
</dbReference>
<dbReference type="GO" id="GO:0003824">
    <property type="term" value="F:catalytic activity"/>
    <property type="evidence" value="ECO:0007669"/>
    <property type="project" value="UniProtKB-ARBA"/>
</dbReference>
<accession>A0A381NV13</accession>
<dbReference type="Pfam" id="PF00293">
    <property type="entry name" value="NUDIX"/>
    <property type="match status" value="1"/>
</dbReference>
<dbReference type="Gene3D" id="3.90.79.10">
    <property type="entry name" value="Nucleoside Triphosphate Pyrophosphohydrolase"/>
    <property type="match status" value="1"/>
</dbReference>
<feature type="domain" description="Nudix hydrolase" evidence="1">
    <location>
        <begin position="34"/>
        <end position="174"/>
    </location>
</feature>
<dbReference type="CDD" id="cd04692">
    <property type="entry name" value="NUDIX_Hydrolase"/>
    <property type="match status" value="1"/>
</dbReference>
<name>A0A381NV13_9ZZZZ</name>
<dbReference type="EMBL" id="UINC01000592">
    <property type="protein sequence ID" value="SUZ58014.1"/>
    <property type="molecule type" value="Genomic_DNA"/>
</dbReference>
<dbReference type="PROSITE" id="PS51462">
    <property type="entry name" value="NUDIX"/>
    <property type="match status" value="1"/>
</dbReference>
<dbReference type="InterPro" id="IPR000086">
    <property type="entry name" value="NUDIX_hydrolase_dom"/>
</dbReference>
<reference evidence="2" key="1">
    <citation type="submission" date="2018-05" db="EMBL/GenBank/DDBJ databases">
        <authorList>
            <person name="Lanie J.A."/>
            <person name="Ng W.-L."/>
            <person name="Kazmierczak K.M."/>
            <person name="Andrzejewski T.M."/>
            <person name="Davidsen T.M."/>
            <person name="Wayne K.J."/>
            <person name="Tettelin H."/>
            <person name="Glass J.I."/>
            <person name="Rusch D."/>
            <person name="Podicherti R."/>
            <person name="Tsui H.-C.T."/>
            <person name="Winkler M.E."/>
        </authorList>
    </citation>
    <scope>NUCLEOTIDE SEQUENCE</scope>
</reference>
<dbReference type="SUPFAM" id="SSF55811">
    <property type="entry name" value="Nudix"/>
    <property type="match status" value="1"/>
</dbReference>
<proteinExistence type="predicted"/>
<evidence type="ECO:0000259" key="1">
    <source>
        <dbReference type="PROSITE" id="PS51462"/>
    </source>
</evidence>